<comment type="function">
    <text evidence="9">Involved in the biosynthesis of the central metabolite phospho-alpha-D-ribosyl-1-pyrophosphate (PRPP) via the transfer of pyrophosphoryl group from ATP to 1-hydroxyl of ribose-5-phosphate (Rib-5-P).</text>
</comment>
<dbReference type="UniPathway" id="UPA00087">
    <property type="reaction ID" value="UER00172"/>
</dbReference>
<sequence>MKPNDFAVFSGTNSLYLAEEICRSLGCELGQMRVDRFADGEFAVYYEESIRGKDVFLVQSTMPTTDNIMELLLMIDAAKRASAHYITAVIPYFGWARQDRKDKPRVSIGAKLIADLLQTAGISRLITMDLHADQIQGFFNLPVDHLYASNLFLDYVKQLMNQGEISHENLVMATPDVGGTKRANSYAKALGVPLVICHKLRLRANVVAEMRIIGDVEGKDVLLVDDIVDTAGTMTKAANLMIENGARSVRALASHPVMSDPATTRIEQSELKEMIFTNSIPYKKGGKNIKCLSVAPMFAEAIRRVVEHESISDLYDI</sequence>
<dbReference type="Pfam" id="PF13793">
    <property type="entry name" value="Pribosyltran_N"/>
    <property type="match status" value="1"/>
</dbReference>
<dbReference type="InterPro" id="IPR000836">
    <property type="entry name" value="PRTase_dom"/>
</dbReference>
<feature type="binding site" evidence="9">
    <location>
        <begin position="39"/>
        <end position="41"/>
    </location>
    <ligand>
        <name>ATP</name>
        <dbReference type="ChEBI" id="CHEBI:30616"/>
    </ligand>
</feature>
<comment type="subunit">
    <text evidence="9">Homohexamer.</text>
</comment>
<dbReference type="InterPro" id="IPR029099">
    <property type="entry name" value="Pribosyltran_N"/>
</dbReference>
<evidence type="ECO:0000256" key="9">
    <source>
        <dbReference type="HAMAP-Rule" id="MF_00583"/>
    </source>
</evidence>
<dbReference type="SMART" id="SM01400">
    <property type="entry name" value="Pribosyltran_N"/>
    <property type="match status" value="1"/>
</dbReference>
<evidence type="ECO:0000259" key="10">
    <source>
        <dbReference type="Pfam" id="PF13793"/>
    </source>
</evidence>
<dbReference type="FunFam" id="3.40.50.2020:FF:000007">
    <property type="entry name" value="Ribose-phosphate pyrophosphokinase"/>
    <property type="match status" value="1"/>
</dbReference>
<keyword evidence="5 9" id="KW-0418">Kinase</keyword>
<dbReference type="GO" id="GO:0009156">
    <property type="term" value="P:ribonucleoside monophosphate biosynthetic process"/>
    <property type="evidence" value="ECO:0007669"/>
    <property type="project" value="InterPro"/>
</dbReference>
<keyword evidence="12" id="KW-1185">Reference proteome</keyword>
<comment type="cofactor">
    <cofactor evidence="9">
        <name>Mg(2+)</name>
        <dbReference type="ChEBI" id="CHEBI:18420"/>
    </cofactor>
    <text evidence="9">Binds 2 Mg(2+) ions per subunit.</text>
</comment>
<dbReference type="NCBIfam" id="TIGR01251">
    <property type="entry name" value="ribP_PPkin"/>
    <property type="match status" value="1"/>
</dbReference>
<evidence type="ECO:0000313" key="12">
    <source>
        <dbReference type="Proteomes" id="UP000297225"/>
    </source>
</evidence>
<dbReference type="GO" id="GO:0004749">
    <property type="term" value="F:ribose phosphate diphosphokinase activity"/>
    <property type="evidence" value="ECO:0007669"/>
    <property type="project" value="UniProtKB-UniRule"/>
</dbReference>
<evidence type="ECO:0000256" key="3">
    <source>
        <dbReference type="ARBA" id="ARBA00022727"/>
    </source>
</evidence>
<feature type="binding site" evidence="9">
    <location>
        <begin position="229"/>
        <end position="233"/>
    </location>
    <ligand>
        <name>D-ribose 5-phosphate</name>
        <dbReference type="ChEBI" id="CHEBI:78346"/>
    </ligand>
</feature>
<dbReference type="GO" id="GO:0016301">
    <property type="term" value="F:kinase activity"/>
    <property type="evidence" value="ECO:0007669"/>
    <property type="project" value="UniProtKB-KW"/>
</dbReference>
<feature type="binding site" evidence="9">
    <location>
        <position position="225"/>
    </location>
    <ligand>
        <name>D-ribose 5-phosphate</name>
        <dbReference type="ChEBI" id="CHEBI:78346"/>
    </ligand>
</feature>
<evidence type="ECO:0000256" key="7">
    <source>
        <dbReference type="ARBA" id="ARBA00022842"/>
    </source>
</evidence>
<gene>
    <name evidence="9" type="primary">prs</name>
    <name evidence="11" type="ORF">E4P47_04725</name>
</gene>
<dbReference type="RefSeq" id="WP_018359043.1">
    <property type="nucleotide sequence ID" value="NZ_CP197400.1"/>
</dbReference>
<dbReference type="Gene3D" id="3.40.50.2020">
    <property type="match status" value="2"/>
</dbReference>
<keyword evidence="6 9" id="KW-0067">ATP-binding</keyword>
<organism evidence="11 12">
    <name type="scientific">Porphyromonas levii</name>
    <dbReference type="NCBI Taxonomy" id="28114"/>
    <lineage>
        <taxon>Bacteria</taxon>
        <taxon>Pseudomonadati</taxon>
        <taxon>Bacteroidota</taxon>
        <taxon>Bacteroidia</taxon>
        <taxon>Bacteroidales</taxon>
        <taxon>Porphyromonadaceae</taxon>
        <taxon>Porphyromonas</taxon>
    </lineage>
</organism>
<keyword evidence="4 9" id="KW-0547">Nucleotide-binding</keyword>
<keyword evidence="1 9" id="KW-0808">Transferase</keyword>
<dbReference type="EMBL" id="SPNC01000054">
    <property type="protein sequence ID" value="TFH95353.1"/>
    <property type="molecule type" value="Genomic_DNA"/>
</dbReference>
<dbReference type="OrthoDB" id="9777067at2"/>
<feature type="binding site" evidence="9">
    <location>
        <position position="131"/>
    </location>
    <ligand>
        <name>Mg(2+)</name>
        <dbReference type="ChEBI" id="CHEBI:18420"/>
    </ligand>
</feature>
<dbReference type="PROSITE" id="PS00114">
    <property type="entry name" value="PRPP_SYNTHASE"/>
    <property type="match status" value="1"/>
</dbReference>
<dbReference type="GeneID" id="66798091"/>
<comment type="pathway">
    <text evidence="9">Metabolic intermediate biosynthesis; 5-phospho-alpha-D-ribose 1-diphosphate biosynthesis; 5-phospho-alpha-D-ribose 1-diphosphate from D-ribose 5-phosphate (route I): step 1/1.</text>
</comment>
<evidence type="ECO:0000256" key="6">
    <source>
        <dbReference type="ARBA" id="ARBA00022840"/>
    </source>
</evidence>
<dbReference type="SUPFAM" id="SSF53271">
    <property type="entry name" value="PRTase-like"/>
    <property type="match status" value="1"/>
</dbReference>
<name>A0A4Y8WPX7_9PORP</name>
<dbReference type="Pfam" id="PF14572">
    <property type="entry name" value="Pribosyl_synth"/>
    <property type="match status" value="1"/>
</dbReference>
<comment type="subcellular location">
    <subcellularLocation>
        <location evidence="9">Cytoplasm</location>
    </subcellularLocation>
</comment>
<feature type="binding site" evidence="9">
    <location>
        <position position="201"/>
    </location>
    <ligand>
        <name>D-ribose 5-phosphate</name>
        <dbReference type="ChEBI" id="CHEBI:78346"/>
    </ligand>
</feature>
<dbReference type="InterPro" id="IPR000842">
    <property type="entry name" value="PRib_PP_synth_CS"/>
</dbReference>
<evidence type="ECO:0000256" key="8">
    <source>
        <dbReference type="ARBA" id="ARBA00049535"/>
    </source>
</evidence>
<reference evidence="11 12" key="1">
    <citation type="submission" date="2019-03" db="EMBL/GenBank/DDBJ databases">
        <title>Porphyromonas levii Isolated from the Uterus of Dairy Cows.</title>
        <authorList>
            <person name="Francis A.M."/>
        </authorList>
    </citation>
    <scope>NUCLEOTIDE SEQUENCE [LARGE SCALE GENOMIC DNA]</scope>
    <source>
        <strain evidence="11 12">AF5678</strain>
    </source>
</reference>
<keyword evidence="3 9" id="KW-0545">Nucleotide biosynthesis</keyword>
<proteinExistence type="inferred from homology"/>
<dbReference type="EC" id="2.7.6.1" evidence="9"/>
<dbReference type="PANTHER" id="PTHR10210">
    <property type="entry name" value="RIBOSE-PHOSPHATE DIPHOSPHOKINASE FAMILY MEMBER"/>
    <property type="match status" value="1"/>
</dbReference>
<dbReference type="STRING" id="1122973.GCA_000379925_01813"/>
<feature type="binding site" evidence="9">
    <location>
        <position position="176"/>
    </location>
    <ligand>
        <name>Mg(2+)</name>
        <dbReference type="ChEBI" id="CHEBI:18420"/>
    </ligand>
</feature>
<evidence type="ECO:0000256" key="2">
    <source>
        <dbReference type="ARBA" id="ARBA00022723"/>
    </source>
</evidence>
<evidence type="ECO:0000256" key="4">
    <source>
        <dbReference type="ARBA" id="ARBA00022741"/>
    </source>
</evidence>
<dbReference type="HAMAP" id="MF_00583_B">
    <property type="entry name" value="RibP_PPkinase_B"/>
    <property type="match status" value="1"/>
</dbReference>
<comment type="catalytic activity">
    <reaction evidence="8 9">
        <text>D-ribose 5-phosphate + ATP = 5-phospho-alpha-D-ribose 1-diphosphate + AMP + H(+)</text>
        <dbReference type="Rhea" id="RHEA:15609"/>
        <dbReference type="ChEBI" id="CHEBI:15378"/>
        <dbReference type="ChEBI" id="CHEBI:30616"/>
        <dbReference type="ChEBI" id="CHEBI:58017"/>
        <dbReference type="ChEBI" id="CHEBI:78346"/>
        <dbReference type="ChEBI" id="CHEBI:456215"/>
        <dbReference type="EC" id="2.7.6.1"/>
    </reaction>
</comment>
<feature type="active site" evidence="9">
    <location>
        <position position="199"/>
    </location>
</feature>
<comment type="similarity">
    <text evidence="9">Belongs to the ribose-phosphate pyrophosphokinase family. Class I subfamily.</text>
</comment>
<dbReference type="CDD" id="cd06223">
    <property type="entry name" value="PRTases_typeI"/>
    <property type="match status" value="1"/>
</dbReference>
<dbReference type="InterPro" id="IPR005946">
    <property type="entry name" value="Rib-P_diPkinase"/>
</dbReference>
<protein>
    <recommendedName>
        <fullName evidence="9">Ribose-phosphate pyrophosphokinase</fullName>
        <shortName evidence="9">RPPK</shortName>
        <ecNumber evidence="9">2.7.6.1</ecNumber>
    </recommendedName>
    <alternativeName>
        <fullName evidence="9">5-phospho-D-ribosyl alpha-1-diphosphate synthase</fullName>
    </alternativeName>
    <alternativeName>
        <fullName evidence="9">Phosphoribosyl diphosphate synthase</fullName>
    </alternativeName>
    <alternativeName>
        <fullName evidence="9">Phosphoribosyl pyrophosphate synthase</fullName>
        <shortName evidence="9">P-Rib-PP synthase</shortName>
        <shortName evidence="9">PRPP synthase</shortName>
        <shortName evidence="9">PRPPase</shortName>
    </alternativeName>
</protein>
<dbReference type="InterPro" id="IPR037515">
    <property type="entry name" value="Rib-P_diPkinase_bac"/>
</dbReference>
<dbReference type="GO" id="GO:0002189">
    <property type="term" value="C:ribose phosphate diphosphokinase complex"/>
    <property type="evidence" value="ECO:0007669"/>
    <property type="project" value="TreeGrafter"/>
</dbReference>
<feature type="domain" description="Ribose-phosphate pyrophosphokinase N-terminal" evidence="10">
    <location>
        <begin position="7"/>
        <end position="121"/>
    </location>
</feature>
<evidence type="ECO:0000256" key="1">
    <source>
        <dbReference type="ARBA" id="ARBA00022679"/>
    </source>
</evidence>
<dbReference type="GO" id="GO:0005737">
    <property type="term" value="C:cytoplasm"/>
    <property type="evidence" value="ECO:0007669"/>
    <property type="project" value="UniProtKB-SubCell"/>
</dbReference>
<keyword evidence="9" id="KW-0963">Cytoplasm</keyword>
<comment type="caution">
    <text evidence="11">The sequence shown here is derived from an EMBL/GenBank/DDBJ whole genome shotgun (WGS) entry which is preliminary data.</text>
</comment>
<evidence type="ECO:0000313" key="11">
    <source>
        <dbReference type="EMBL" id="TFH95353.1"/>
    </source>
</evidence>
<feature type="binding site" evidence="9">
    <location>
        <begin position="97"/>
        <end position="98"/>
    </location>
    <ligand>
        <name>ATP</name>
        <dbReference type="ChEBI" id="CHEBI:30616"/>
    </ligand>
</feature>
<keyword evidence="7 9" id="KW-0460">Magnesium</keyword>
<dbReference type="NCBIfam" id="NF002320">
    <property type="entry name" value="PRK01259.1"/>
    <property type="match status" value="1"/>
</dbReference>
<dbReference type="Proteomes" id="UP000297225">
    <property type="component" value="Unassembled WGS sequence"/>
</dbReference>
<accession>A0A4Y8WPX7</accession>
<dbReference type="GO" id="GO:0000287">
    <property type="term" value="F:magnesium ion binding"/>
    <property type="evidence" value="ECO:0007669"/>
    <property type="project" value="UniProtKB-UniRule"/>
</dbReference>
<dbReference type="GO" id="GO:0006015">
    <property type="term" value="P:5-phosphoribose 1-diphosphate biosynthetic process"/>
    <property type="evidence" value="ECO:0007669"/>
    <property type="project" value="UniProtKB-UniRule"/>
</dbReference>
<keyword evidence="2 9" id="KW-0479">Metal-binding</keyword>
<dbReference type="PANTHER" id="PTHR10210:SF41">
    <property type="entry name" value="RIBOSE-PHOSPHATE PYROPHOSPHOKINASE 1, CHLOROPLASTIC"/>
    <property type="match status" value="1"/>
</dbReference>
<dbReference type="GO" id="GO:0005524">
    <property type="term" value="F:ATP binding"/>
    <property type="evidence" value="ECO:0007669"/>
    <property type="project" value="UniProtKB-KW"/>
</dbReference>
<dbReference type="InterPro" id="IPR029057">
    <property type="entry name" value="PRTase-like"/>
</dbReference>
<dbReference type="AlphaFoldDB" id="A0A4Y8WPX7"/>
<dbReference type="GO" id="GO:0006164">
    <property type="term" value="P:purine nucleotide biosynthetic process"/>
    <property type="evidence" value="ECO:0007669"/>
    <property type="project" value="TreeGrafter"/>
</dbReference>
<evidence type="ECO:0000256" key="5">
    <source>
        <dbReference type="ARBA" id="ARBA00022777"/>
    </source>
</evidence>